<feature type="transmembrane region" description="Helical" evidence="1">
    <location>
        <begin position="20"/>
        <end position="44"/>
    </location>
</feature>
<accession>A0A2T3KMH8</accession>
<comment type="caution">
    <text evidence="2">The sequence shown here is derived from an EMBL/GenBank/DDBJ whole genome shotgun (WGS) entry which is preliminary data.</text>
</comment>
<reference evidence="2 3" key="1">
    <citation type="submission" date="2018-01" db="EMBL/GenBank/DDBJ databases">
        <title>Whole genome sequencing of Histamine producing bacteria.</title>
        <authorList>
            <person name="Butler K."/>
        </authorList>
    </citation>
    <scope>NUCLEOTIDE SEQUENCE [LARGE SCALE GENOMIC DNA]</scope>
    <source>
        <strain evidence="2 3">FS-7.2</strain>
    </source>
</reference>
<dbReference type="Proteomes" id="UP000241426">
    <property type="component" value="Unassembled WGS sequence"/>
</dbReference>
<evidence type="ECO:0000313" key="3">
    <source>
        <dbReference type="Proteomes" id="UP000241426"/>
    </source>
</evidence>
<keyword evidence="1" id="KW-0472">Membrane</keyword>
<dbReference type="AlphaFoldDB" id="A0A2T3KMH8"/>
<keyword evidence="1" id="KW-0812">Transmembrane</keyword>
<name>A0A2T3KMH8_9GAMM</name>
<gene>
    <name evidence="2" type="ORF">C9J27_02890</name>
</gene>
<dbReference type="EMBL" id="PYNF01000002">
    <property type="protein sequence ID" value="PSV00988.1"/>
    <property type="molecule type" value="Genomic_DNA"/>
</dbReference>
<organism evidence="2 3">
    <name type="scientific">Photobacterium kishitanii</name>
    <dbReference type="NCBI Taxonomy" id="318456"/>
    <lineage>
        <taxon>Bacteria</taxon>
        <taxon>Pseudomonadati</taxon>
        <taxon>Pseudomonadota</taxon>
        <taxon>Gammaproteobacteria</taxon>
        <taxon>Vibrionales</taxon>
        <taxon>Vibrionaceae</taxon>
        <taxon>Photobacterium</taxon>
    </lineage>
</organism>
<protein>
    <submittedName>
        <fullName evidence="2">Uncharacterized protein</fullName>
    </submittedName>
</protein>
<sequence length="87" mass="9650">MNEKELEQKIGFTLPEPVLALSSIVAVITFMLVVSSSSCALMLAAREPNLLLHATSSWIKDFYELFKVVLSILGMVLGLSVLLLWRI</sequence>
<feature type="transmembrane region" description="Helical" evidence="1">
    <location>
        <begin position="65"/>
        <end position="85"/>
    </location>
</feature>
<dbReference type="RefSeq" id="WP_107288716.1">
    <property type="nucleotide sequence ID" value="NZ_PYNF01000002.1"/>
</dbReference>
<evidence type="ECO:0000313" key="2">
    <source>
        <dbReference type="EMBL" id="PSV00988.1"/>
    </source>
</evidence>
<evidence type="ECO:0000256" key="1">
    <source>
        <dbReference type="SAM" id="Phobius"/>
    </source>
</evidence>
<keyword evidence="1" id="KW-1133">Transmembrane helix</keyword>
<proteinExistence type="predicted"/>